<dbReference type="InterPro" id="IPR029787">
    <property type="entry name" value="Nucleotide_cyclase"/>
</dbReference>
<dbReference type="PROSITE" id="PS50883">
    <property type="entry name" value="EAL"/>
    <property type="match status" value="1"/>
</dbReference>
<dbReference type="SUPFAM" id="SSF141868">
    <property type="entry name" value="EAL domain-like"/>
    <property type="match status" value="1"/>
</dbReference>
<dbReference type="SMART" id="SM00052">
    <property type="entry name" value="EAL"/>
    <property type="match status" value="1"/>
</dbReference>
<feature type="domain" description="EAL" evidence="6">
    <location>
        <begin position="550"/>
        <end position="803"/>
    </location>
</feature>
<dbReference type="Gene3D" id="3.20.20.450">
    <property type="entry name" value="EAL domain"/>
    <property type="match status" value="1"/>
</dbReference>
<keyword evidence="9" id="KW-1185">Reference proteome</keyword>
<keyword evidence="2" id="KW-0597">Phosphoprotein</keyword>
<dbReference type="NCBIfam" id="TIGR00229">
    <property type="entry name" value="sensory_box"/>
    <property type="match status" value="1"/>
</dbReference>
<feature type="domain" description="PAC" evidence="5">
    <location>
        <begin position="201"/>
        <end position="255"/>
    </location>
</feature>
<dbReference type="InterPro" id="IPR000160">
    <property type="entry name" value="GGDEF_dom"/>
</dbReference>
<dbReference type="PANTHER" id="PTHR44757">
    <property type="entry name" value="DIGUANYLATE CYCLASE DGCP"/>
    <property type="match status" value="1"/>
</dbReference>
<feature type="modified residue" description="4-aspartylphosphate" evidence="2">
    <location>
        <position position="54"/>
    </location>
</feature>
<sequence length="807" mass="89271">MNGRIMIVEDERIVALDLRQTLESFGHEVVMVASSGEQAVAEGPRLKPDLVLMDIHLDGPMDGTAAACVLQEHSIPVLFLTAFAGQAMLDLAERSSPYGYLVKPVETRALQATVRMALARRRAELQVEKGEERLRLAMDAAELGVWEWDATRHRFVSEGRFESIFGCSPESLDDAERGFLARIDPAFRPGIAEALTQGQAIRTTVKLNESPDSGDNGWVDLHAQAFSRPDGGLDRAVGVIRDVTLEREQEERLRRAAVVFTSTGEGMAILDVDHRVISINPAFETLTGFTEHEVKGLAPDDFLHARRREDSFEARLQESDSDYWSGEVACLRKDGTLFPAWQHLCVVRDAQGQVGNYVLAISDTGALRRAEAQINHLAYHDTLTGLGNRNMLEDTIEREIDRARQHGGRVAVLFIDLDGFKLINDTLGHAAGDTLLREVAHRISRILRRTDTAIRIGGDEFVVVVPDITRLEDCASLAEKLLCEIRTGIDLEHERLSVSASIGIAVFPDNANDFTGLVQAADSAMYGAKERGRNRYAFYSNDMAERAIERLHIEQGLLRAIAGDQLLLQYQPVVRLEDGQLVGFEALIRWDEPTHGRIGPDRFIPVAEECGLIDYIGAWVLRTACAQAVSWIRQGFEALRLAVNVSARQMSAGDFVTTVREILDETEFPPDQLDLEITESTLQSVDHSRQLLAELRALGVCISIDDFGTGFSSLSLLKHLQIDRIKIDRSFVQDLPGDANGVAVTEAIVAMANRLGLSLIAEGVETATQQEFLRKLGCDEAQGYLFSRPLDVRDVDMLIAAPPEHLS</sequence>
<evidence type="ECO:0000259" key="6">
    <source>
        <dbReference type="PROSITE" id="PS50883"/>
    </source>
</evidence>
<dbReference type="SUPFAM" id="SSF52172">
    <property type="entry name" value="CheY-like"/>
    <property type="match status" value="1"/>
</dbReference>
<dbReference type="SMART" id="SM00086">
    <property type="entry name" value="PAC"/>
    <property type="match status" value="2"/>
</dbReference>
<evidence type="ECO:0000259" key="5">
    <source>
        <dbReference type="PROSITE" id="PS50113"/>
    </source>
</evidence>
<proteinExistence type="predicted"/>
<dbReference type="AlphaFoldDB" id="A0A6C1B634"/>
<dbReference type="CDD" id="cd01949">
    <property type="entry name" value="GGDEF"/>
    <property type="match status" value="1"/>
</dbReference>
<dbReference type="Gene3D" id="3.30.450.20">
    <property type="entry name" value="PAS domain"/>
    <property type="match status" value="2"/>
</dbReference>
<dbReference type="Pfam" id="PF13426">
    <property type="entry name" value="PAS_9"/>
    <property type="match status" value="1"/>
</dbReference>
<dbReference type="NCBIfam" id="TIGR00254">
    <property type="entry name" value="GGDEF"/>
    <property type="match status" value="1"/>
</dbReference>
<dbReference type="Pfam" id="PF00072">
    <property type="entry name" value="Response_reg"/>
    <property type="match status" value="1"/>
</dbReference>
<dbReference type="EMBL" id="CP048836">
    <property type="protein sequence ID" value="QID18917.1"/>
    <property type="molecule type" value="Genomic_DNA"/>
</dbReference>
<evidence type="ECO:0000313" key="8">
    <source>
        <dbReference type="EMBL" id="QID18917.1"/>
    </source>
</evidence>
<dbReference type="InterPro" id="IPR035919">
    <property type="entry name" value="EAL_sf"/>
</dbReference>
<evidence type="ECO:0000313" key="9">
    <source>
        <dbReference type="Proteomes" id="UP000501991"/>
    </source>
</evidence>
<dbReference type="FunFam" id="3.20.20.450:FF:000001">
    <property type="entry name" value="Cyclic di-GMP phosphodiesterase yahA"/>
    <property type="match status" value="1"/>
</dbReference>
<dbReference type="SUPFAM" id="SSF55785">
    <property type="entry name" value="PYP-like sensor domain (PAS domain)"/>
    <property type="match status" value="2"/>
</dbReference>
<dbReference type="KEGG" id="azq:G3580_15590"/>
<organism evidence="8 9">
    <name type="scientific">Nitrogeniibacter mangrovi</name>
    <dbReference type="NCBI Taxonomy" id="2016596"/>
    <lineage>
        <taxon>Bacteria</taxon>
        <taxon>Pseudomonadati</taxon>
        <taxon>Pseudomonadota</taxon>
        <taxon>Betaproteobacteria</taxon>
        <taxon>Rhodocyclales</taxon>
        <taxon>Zoogloeaceae</taxon>
        <taxon>Nitrogeniibacter</taxon>
    </lineage>
</organism>
<dbReference type="PANTHER" id="PTHR44757:SF2">
    <property type="entry name" value="BIOFILM ARCHITECTURE MAINTENANCE PROTEIN MBAA"/>
    <property type="match status" value="1"/>
</dbReference>
<feature type="domain" description="PAS" evidence="4">
    <location>
        <begin position="249"/>
        <end position="296"/>
    </location>
</feature>
<dbReference type="SMART" id="SM00267">
    <property type="entry name" value="GGDEF"/>
    <property type="match status" value="1"/>
</dbReference>
<gene>
    <name evidence="8" type="ORF">G3580_15590</name>
</gene>
<dbReference type="InterPro" id="IPR001633">
    <property type="entry name" value="EAL_dom"/>
</dbReference>
<dbReference type="InterPro" id="IPR052155">
    <property type="entry name" value="Biofilm_reg_signaling"/>
</dbReference>
<feature type="domain" description="GGDEF" evidence="7">
    <location>
        <begin position="408"/>
        <end position="541"/>
    </location>
</feature>
<dbReference type="Gene3D" id="3.40.50.2300">
    <property type="match status" value="1"/>
</dbReference>
<accession>A0A6C1B634</accession>
<dbReference type="SMART" id="SM00091">
    <property type="entry name" value="PAS"/>
    <property type="match status" value="2"/>
</dbReference>
<dbReference type="Pfam" id="PF00990">
    <property type="entry name" value="GGDEF"/>
    <property type="match status" value="1"/>
</dbReference>
<comment type="catalytic activity">
    <reaction evidence="1">
        <text>3',3'-c-di-GMP + H2O = 5'-phosphoguanylyl(3'-&gt;5')guanosine + H(+)</text>
        <dbReference type="Rhea" id="RHEA:24902"/>
        <dbReference type="ChEBI" id="CHEBI:15377"/>
        <dbReference type="ChEBI" id="CHEBI:15378"/>
        <dbReference type="ChEBI" id="CHEBI:58754"/>
        <dbReference type="ChEBI" id="CHEBI:58805"/>
        <dbReference type="EC" id="3.1.4.52"/>
    </reaction>
    <physiologicalReaction direction="left-to-right" evidence="1">
        <dbReference type="Rhea" id="RHEA:24903"/>
    </physiologicalReaction>
</comment>
<dbReference type="CDD" id="cd17534">
    <property type="entry name" value="REC_DC-like"/>
    <property type="match status" value="1"/>
</dbReference>
<dbReference type="GO" id="GO:0071111">
    <property type="term" value="F:cyclic-guanylate-specific phosphodiesterase activity"/>
    <property type="evidence" value="ECO:0007669"/>
    <property type="project" value="UniProtKB-EC"/>
</dbReference>
<dbReference type="SUPFAM" id="SSF55073">
    <property type="entry name" value="Nucleotide cyclase"/>
    <property type="match status" value="1"/>
</dbReference>
<dbReference type="PROSITE" id="PS50112">
    <property type="entry name" value="PAS"/>
    <property type="match status" value="1"/>
</dbReference>
<evidence type="ECO:0000256" key="1">
    <source>
        <dbReference type="ARBA" id="ARBA00051114"/>
    </source>
</evidence>
<feature type="domain" description="PAC" evidence="5">
    <location>
        <begin position="324"/>
        <end position="376"/>
    </location>
</feature>
<name>A0A6C1B634_9RHOO</name>
<dbReference type="InterPro" id="IPR035965">
    <property type="entry name" value="PAS-like_dom_sf"/>
</dbReference>
<dbReference type="Gene3D" id="3.30.70.270">
    <property type="match status" value="1"/>
</dbReference>
<dbReference type="InterPro" id="IPR000014">
    <property type="entry name" value="PAS"/>
</dbReference>
<dbReference type="RefSeq" id="WP_173767037.1">
    <property type="nucleotide sequence ID" value="NZ_CP048836.1"/>
</dbReference>
<dbReference type="InterPro" id="IPR001789">
    <property type="entry name" value="Sig_transdc_resp-reg_receiver"/>
</dbReference>
<dbReference type="FunFam" id="3.30.70.270:FF:000001">
    <property type="entry name" value="Diguanylate cyclase domain protein"/>
    <property type="match status" value="1"/>
</dbReference>
<dbReference type="InterPro" id="IPR043128">
    <property type="entry name" value="Rev_trsase/Diguanyl_cyclase"/>
</dbReference>
<evidence type="ECO:0000259" key="7">
    <source>
        <dbReference type="PROSITE" id="PS50887"/>
    </source>
</evidence>
<evidence type="ECO:0000256" key="2">
    <source>
        <dbReference type="PROSITE-ProRule" id="PRU00169"/>
    </source>
</evidence>
<dbReference type="GO" id="GO:0071732">
    <property type="term" value="P:cellular response to nitric oxide"/>
    <property type="evidence" value="ECO:0007669"/>
    <property type="project" value="UniProtKB-ARBA"/>
</dbReference>
<dbReference type="Proteomes" id="UP000501991">
    <property type="component" value="Chromosome"/>
</dbReference>
<feature type="domain" description="Response regulatory" evidence="3">
    <location>
        <begin position="4"/>
        <end position="118"/>
    </location>
</feature>
<dbReference type="SMART" id="SM00448">
    <property type="entry name" value="REC"/>
    <property type="match status" value="1"/>
</dbReference>
<dbReference type="PROSITE" id="PS50887">
    <property type="entry name" value="GGDEF"/>
    <property type="match status" value="1"/>
</dbReference>
<evidence type="ECO:0000259" key="3">
    <source>
        <dbReference type="PROSITE" id="PS50110"/>
    </source>
</evidence>
<dbReference type="InterPro" id="IPR001610">
    <property type="entry name" value="PAC"/>
</dbReference>
<reference evidence="8 9" key="1">
    <citation type="submission" date="2020-02" db="EMBL/GenBank/DDBJ databases">
        <title>Nitrogenibacter mangrovi gen. nov., sp. nov. isolated from mangrove sediment, a denitrifying betaproteobacterium.</title>
        <authorList>
            <person name="Liao H."/>
            <person name="Tian Y."/>
        </authorList>
    </citation>
    <scope>NUCLEOTIDE SEQUENCE [LARGE SCALE GENOMIC DNA]</scope>
    <source>
        <strain evidence="8 9">M9-3-2</strain>
    </source>
</reference>
<dbReference type="GO" id="GO:0000160">
    <property type="term" value="P:phosphorelay signal transduction system"/>
    <property type="evidence" value="ECO:0007669"/>
    <property type="project" value="InterPro"/>
</dbReference>
<dbReference type="Pfam" id="PF00563">
    <property type="entry name" value="EAL"/>
    <property type="match status" value="1"/>
</dbReference>
<protein>
    <submittedName>
        <fullName evidence="8">EAL domain-containing protein</fullName>
    </submittedName>
</protein>
<dbReference type="PROSITE" id="PS50110">
    <property type="entry name" value="RESPONSE_REGULATORY"/>
    <property type="match status" value="1"/>
</dbReference>
<dbReference type="PROSITE" id="PS50113">
    <property type="entry name" value="PAC"/>
    <property type="match status" value="2"/>
</dbReference>
<dbReference type="CDD" id="cd01948">
    <property type="entry name" value="EAL"/>
    <property type="match status" value="1"/>
</dbReference>
<evidence type="ECO:0000259" key="4">
    <source>
        <dbReference type="PROSITE" id="PS50112"/>
    </source>
</evidence>
<dbReference type="InterPro" id="IPR011006">
    <property type="entry name" value="CheY-like_superfamily"/>
</dbReference>
<dbReference type="CDD" id="cd00130">
    <property type="entry name" value="PAS"/>
    <property type="match status" value="2"/>
</dbReference>
<dbReference type="InterPro" id="IPR000700">
    <property type="entry name" value="PAS-assoc_C"/>
</dbReference>